<evidence type="ECO:0000256" key="5">
    <source>
        <dbReference type="ARBA" id="ARBA00023015"/>
    </source>
</evidence>
<evidence type="ECO:0000256" key="2">
    <source>
        <dbReference type="ARBA" id="ARBA00022723"/>
    </source>
</evidence>
<evidence type="ECO:0000256" key="7">
    <source>
        <dbReference type="ARBA" id="ARBA00023242"/>
    </source>
</evidence>
<dbReference type="InterPro" id="IPR019786">
    <property type="entry name" value="Zinc_finger_PHD-type_CS"/>
</dbReference>
<sequence>MVPKNPNSASSSKAPTGDDLYQKMHDFVISRTPDQSASHRYLLAVTRNSLSAISLEIGWNAATTSTLDTLSDLMIRYLMQLAKQTKKYTEHYGRTLVNEDDLALGFRDMNVSASELEEYLQNFEPISSAKQSSFFPVTRRTDLNFLRPGSQEVLTRPVHVHEYMPPMVLETEEKGRESDEENKSPREAEVITIKQEMEEGAIFNGDGNPLNGMVVLEEPMVPDVGAELVVEERVEEIVEVKTAPSPPPVSKVVEEESSDDDIEPASAKAAAVFATFKSTKKLENPSENPALKRVRKVLQEEGHPLREVTSVMMTTSGFLSESREGKTAESRPPAFRDFFDTSPPPPTERKKRIPTMKKILEGVKKLDTRHSDEEPENEGPGLFDVMDKITTGPNASGSVPIPHHDNDDDLDPLILGANLGEENGEILVKLPPKKLSKQERKLLSGKERKELRALERKKKKMKELLKSKSSKSLELAKEIAGGSSQKDKKNKLTIFTKKLKVGGSATSTLTQKQLDKIRKKEQKKLKVKVKGNKELKIALTPLEAMEPPLPEKPAPRTSTEMIDSDEDFSNVDSTLASSSSKEGLVVPPVHLVTSGAGAPPGIILKKKLKLKKEAFKLKPAVFDQKSPKRNPMMKGKQGLTISPTMLPPIPNLTKVKIGSKMQGQKRGLGALLPLHGDEGMPLKKKRGRPKKNWGGEGGSGAAPPPHQHQHHPPNLHGGAAGGVGGGSVPLPAAQLASIGKSLMIKEPSLKLDHQQPPLKLMKLRKEHMEPVQDFHHPKFTKPPTISPKPPPMVSADLLKRLPAAPGLIPEAGGLIPPPPSMRLPKELPPSISITPAAISPQKEAMQQAAASSSRGFSGGLPPNVCSSVTITRIDMSHQQKLPSPYDDSITPGIGPPPMLESPKSRGGRMKGGPPPPPLQIPIQTEMESGITITPIMMGNKEGGGGGGGRYGDIPPPPPLKERPQKAEKASMLAKLDEELSSSKEKKKKEKDKDKPKDKSEKKKKKKDKDKPKDKSEKKKKKKDKSEGSAGEQTTSSSTSASTSAPQVPKITLKLGGHSSTPTPVDSPNPPQVFIDHSEREIHPTPPPPPLQPTPKTKIIFKPIMEEKKVPPQAVQPPVREASPDFNVARFSPLVTRPQKPARAAKAHAAAAVAACAMGSVNHQEIISFPSVSRDSQGERGGRGGGGKRGRPPKGGAAGGVGGAPPTTPTPAAAPASASSSKGSKSSLTVLETETVGCIIDEQGNKIWICPSCGRQDDGSPMIGCDKCDDWYHFPCVNITEEPAGDWYCNRCLKARSSSGAKQKKRK</sequence>
<dbReference type="SMART" id="SM00576">
    <property type="entry name" value="BTP"/>
    <property type="match status" value="1"/>
</dbReference>
<comment type="subcellular location">
    <subcellularLocation>
        <location evidence="1">Nucleus</location>
    </subcellularLocation>
</comment>
<evidence type="ECO:0000256" key="4">
    <source>
        <dbReference type="ARBA" id="ARBA00022833"/>
    </source>
</evidence>
<evidence type="ECO:0000256" key="3">
    <source>
        <dbReference type="ARBA" id="ARBA00022771"/>
    </source>
</evidence>
<dbReference type="PROSITE" id="PS01359">
    <property type="entry name" value="ZF_PHD_1"/>
    <property type="match status" value="1"/>
</dbReference>
<evidence type="ECO:0000313" key="12">
    <source>
        <dbReference type="EMBL" id="CAL8084994.1"/>
    </source>
</evidence>
<dbReference type="Proteomes" id="UP001642540">
    <property type="component" value="Unassembled WGS sequence"/>
</dbReference>
<dbReference type="PANTHER" id="PTHR46452:SF1">
    <property type="entry name" value="TRANSCRIPTION INITIATION FACTOR TFIID SUBUNIT 3"/>
    <property type="match status" value="1"/>
</dbReference>
<feature type="compositionally biased region" description="Gly residues" evidence="10">
    <location>
        <begin position="940"/>
        <end position="950"/>
    </location>
</feature>
<dbReference type="InterPro" id="IPR006565">
    <property type="entry name" value="BTP"/>
</dbReference>
<keyword evidence="6" id="KW-0804">Transcription</keyword>
<organism evidence="12 13">
    <name type="scientific">Orchesella dallaii</name>
    <dbReference type="NCBI Taxonomy" id="48710"/>
    <lineage>
        <taxon>Eukaryota</taxon>
        <taxon>Metazoa</taxon>
        <taxon>Ecdysozoa</taxon>
        <taxon>Arthropoda</taxon>
        <taxon>Hexapoda</taxon>
        <taxon>Collembola</taxon>
        <taxon>Entomobryomorpha</taxon>
        <taxon>Entomobryoidea</taxon>
        <taxon>Orchesellidae</taxon>
        <taxon>Orchesellinae</taxon>
        <taxon>Orchesella</taxon>
    </lineage>
</organism>
<keyword evidence="5" id="KW-0805">Transcription regulation</keyword>
<dbReference type="InterPro" id="IPR011011">
    <property type="entry name" value="Znf_FYVE_PHD"/>
</dbReference>
<feature type="coiled-coil region" evidence="9">
    <location>
        <begin position="444"/>
        <end position="471"/>
    </location>
</feature>
<feature type="compositionally biased region" description="Basic residues" evidence="10">
    <location>
        <begin position="682"/>
        <end position="691"/>
    </location>
</feature>
<dbReference type="PROSITE" id="PS50016">
    <property type="entry name" value="ZF_PHD_2"/>
    <property type="match status" value="1"/>
</dbReference>
<dbReference type="InterPro" id="IPR009072">
    <property type="entry name" value="Histone-fold"/>
</dbReference>
<feature type="region of interest" description="Disordered" evidence="10">
    <location>
        <begin position="625"/>
        <end position="647"/>
    </location>
</feature>
<gene>
    <name evidence="12" type="ORF">ODALV1_LOCUS5969</name>
</gene>
<evidence type="ECO:0000256" key="1">
    <source>
        <dbReference type="ARBA" id="ARBA00004123"/>
    </source>
</evidence>
<dbReference type="InterPro" id="IPR013083">
    <property type="entry name" value="Znf_RING/FYVE/PHD"/>
</dbReference>
<feature type="region of interest" description="Disordered" evidence="10">
    <location>
        <begin position="318"/>
        <end position="415"/>
    </location>
</feature>
<dbReference type="PANTHER" id="PTHR46452">
    <property type="entry name" value="TRANSCRIPTION INITIATION FACTOR TFIID SUBUNIT 3"/>
    <property type="match status" value="1"/>
</dbReference>
<comment type="caution">
    <text evidence="12">The sequence shown here is derived from an EMBL/GenBank/DDBJ whole genome shotgun (WGS) entry which is preliminary data.</text>
</comment>
<dbReference type="Pfam" id="PF07524">
    <property type="entry name" value="Bromo_TP"/>
    <property type="match status" value="1"/>
</dbReference>
<keyword evidence="13" id="KW-1185">Reference proteome</keyword>
<feature type="domain" description="PHD-type" evidence="11">
    <location>
        <begin position="1246"/>
        <end position="1294"/>
    </location>
</feature>
<reference evidence="12 13" key="1">
    <citation type="submission" date="2024-08" db="EMBL/GenBank/DDBJ databases">
        <authorList>
            <person name="Cucini C."/>
            <person name="Frati F."/>
        </authorList>
    </citation>
    <scope>NUCLEOTIDE SEQUENCE [LARGE SCALE GENOMIC DNA]</scope>
</reference>
<dbReference type="SUPFAM" id="SSF57903">
    <property type="entry name" value="FYVE/PHD zinc finger"/>
    <property type="match status" value="1"/>
</dbReference>
<feature type="region of interest" description="Disordered" evidence="10">
    <location>
        <begin position="879"/>
        <end position="1073"/>
    </location>
</feature>
<protein>
    <recommendedName>
        <fullName evidence="11">PHD-type domain-containing protein</fullName>
    </recommendedName>
</protein>
<dbReference type="InterPro" id="IPR019787">
    <property type="entry name" value="Znf_PHD-finger"/>
</dbReference>
<keyword evidence="4" id="KW-0862">Zinc</keyword>
<dbReference type="InterPro" id="IPR001965">
    <property type="entry name" value="Znf_PHD"/>
</dbReference>
<keyword evidence="9" id="KW-0175">Coiled coil</keyword>
<dbReference type="SMART" id="SM00249">
    <property type="entry name" value="PHD"/>
    <property type="match status" value="1"/>
</dbReference>
<feature type="compositionally biased region" description="Basic and acidic residues" evidence="10">
    <location>
        <begin position="990"/>
        <end position="1000"/>
    </location>
</feature>
<feature type="region of interest" description="Disordered" evidence="10">
    <location>
        <begin position="1167"/>
        <end position="1225"/>
    </location>
</feature>
<dbReference type="Gene3D" id="3.30.40.10">
    <property type="entry name" value="Zinc/RING finger domain, C3HC4 (zinc finger)"/>
    <property type="match status" value="1"/>
</dbReference>
<evidence type="ECO:0000256" key="6">
    <source>
        <dbReference type="ARBA" id="ARBA00023163"/>
    </source>
</evidence>
<evidence type="ECO:0000313" key="13">
    <source>
        <dbReference type="Proteomes" id="UP001642540"/>
    </source>
</evidence>
<proteinExistence type="predicted"/>
<evidence type="ECO:0000256" key="10">
    <source>
        <dbReference type="SAM" id="MobiDB-lite"/>
    </source>
</evidence>
<accession>A0ABP1Q0M2</accession>
<keyword evidence="2" id="KW-0479">Metal-binding</keyword>
<keyword evidence="7" id="KW-0539">Nucleus</keyword>
<evidence type="ECO:0000256" key="9">
    <source>
        <dbReference type="SAM" id="Coils"/>
    </source>
</evidence>
<evidence type="ECO:0000259" key="11">
    <source>
        <dbReference type="PROSITE" id="PS50016"/>
    </source>
</evidence>
<feature type="compositionally biased region" description="Low complexity" evidence="10">
    <location>
        <begin position="1027"/>
        <end position="1044"/>
    </location>
</feature>
<dbReference type="CDD" id="cd15522">
    <property type="entry name" value="PHD_TAF3"/>
    <property type="match status" value="1"/>
</dbReference>
<feature type="compositionally biased region" description="Basic and acidic residues" evidence="10">
    <location>
        <begin position="959"/>
        <end position="983"/>
    </location>
</feature>
<name>A0ABP1Q0M2_9HEXA</name>
<feature type="compositionally biased region" description="Low complexity" evidence="10">
    <location>
        <begin position="1209"/>
        <end position="1225"/>
    </location>
</feature>
<dbReference type="EMBL" id="CAXLJM020000019">
    <property type="protein sequence ID" value="CAL8084994.1"/>
    <property type="molecule type" value="Genomic_DNA"/>
</dbReference>
<evidence type="ECO:0000256" key="8">
    <source>
        <dbReference type="PROSITE-ProRule" id="PRU00146"/>
    </source>
</evidence>
<keyword evidence="3 8" id="KW-0863">Zinc-finger</keyword>
<feature type="compositionally biased region" description="Basic and acidic residues" evidence="10">
    <location>
        <begin position="358"/>
        <end position="372"/>
    </location>
</feature>
<dbReference type="Pfam" id="PF00628">
    <property type="entry name" value="PHD"/>
    <property type="match status" value="1"/>
</dbReference>
<feature type="region of interest" description="Disordered" evidence="10">
    <location>
        <begin position="670"/>
        <end position="726"/>
    </location>
</feature>
<dbReference type="Gene3D" id="1.10.20.10">
    <property type="entry name" value="Histone, subunit A"/>
    <property type="match status" value="1"/>
</dbReference>